<dbReference type="HOGENOM" id="CLU_2656094_0_0_1"/>
<protein>
    <submittedName>
        <fullName evidence="1">Uncharacterized protein</fullName>
    </submittedName>
</protein>
<dbReference type="EMBL" id="KN835342">
    <property type="protein sequence ID" value="KIK39447.1"/>
    <property type="molecule type" value="Genomic_DNA"/>
</dbReference>
<accession>A0A0D0AYR2</accession>
<reference evidence="1 2" key="1">
    <citation type="submission" date="2014-04" db="EMBL/GenBank/DDBJ databases">
        <authorList>
            <consortium name="DOE Joint Genome Institute"/>
            <person name="Kuo A."/>
            <person name="Ruytinx J."/>
            <person name="Rineau F."/>
            <person name="Colpaert J."/>
            <person name="Kohler A."/>
            <person name="Nagy L.G."/>
            <person name="Floudas D."/>
            <person name="Copeland A."/>
            <person name="Barry K.W."/>
            <person name="Cichocki N."/>
            <person name="Veneault-Fourrey C."/>
            <person name="LaButti K."/>
            <person name="Lindquist E.A."/>
            <person name="Lipzen A."/>
            <person name="Lundell T."/>
            <person name="Morin E."/>
            <person name="Murat C."/>
            <person name="Sun H."/>
            <person name="Tunlid A."/>
            <person name="Henrissat B."/>
            <person name="Grigoriev I.V."/>
            <person name="Hibbett D.S."/>
            <person name="Martin F."/>
            <person name="Nordberg H.P."/>
            <person name="Cantor M.N."/>
            <person name="Hua S.X."/>
        </authorList>
    </citation>
    <scope>NUCLEOTIDE SEQUENCE [LARGE SCALE GENOMIC DNA]</scope>
    <source>
        <strain evidence="1 2">UH-Slu-Lm8-n1</strain>
    </source>
</reference>
<name>A0A0D0AYR2_9AGAM</name>
<evidence type="ECO:0000313" key="1">
    <source>
        <dbReference type="EMBL" id="KIK39447.1"/>
    </source>
</evidence>
<proteinExistence type="predicted"/>
<sequence length="76" mass="8347">MKQEKTAYMGEVYLTKRQTSPVELHPVPTELVLASCKNERARKVEPNNTEASRGLAVPATVSAVEVETLKSEVFTG</sequence>
<evidence type="ECO:0000313" key="2">
    <source>
        <dbReference type="Proteomes" id="UP000054485"/>
    </source>
</evidence>
<dbReference type="AlphaFoldDB" id="A0A0D0AYR2"/>
<keyword evidence="2" id="KW-1185">Reference proteome</keyword>
<dbReference type="Proteomes" id="UP000054485">
    <property type="component" value="Unassembled WGS sequence"/>
</dbReference>
<organism evidence="1 2">
    <name type="scientific">Suillus luteus UH-Slu-Lm8-n1</name>
    <dbReference type="NCBI Taxonomy" id="930992"/>
    <lineage>
        <taxon>Eukaryota</taxon>
        <taxon>Fungi</taxon>
        <taxon>Dikarya</taxon>
        <taxon>Basidiomycota</taxon>
        <taxon>Agaricomycotina</taxon>
        <taxon>Agaricomycetes</taxon>
        <taxon>Agaricomycetidae</taxon>
        <taxon>Boletales</taxon>
        <taxon>Suillineae</taxon>
        <taxon>Suillaceae</taxon>
        <taxon>Suillus</taxon>
    </lineage>
</organism>
<dbReference type="InParanoid" id="A0A0D0AYR2"/>
<reference evidence="2" key="2">
    <citation type="submission" date="2015-01" db="EMBL/GenBank/DDBJ databases">
        <title>Evolutionary Origins and Diversification of the Mycorrhizal Mutualists.</title>
        <authorList>
            <consortium name="DOE Joint Genome Institute"/>
            <consortium name="Mycorrhizal Genomics Consortium"/>
            <person name="Kohler A."/>
            <person name="Kuo A."/>
            <person name="Nagy L.G."/>
            <person name="Floudas D."/>
            <person name="Copeland A."/>
            <person name="Barry K.W."/>
            <person name="Cichocki N."/>
            <person name="Veneault-Fourrey C."/>
            <person name="LaButti K."/>
            <person name="Lindquist E.A."/>
            <person name="Lipzen A."/>
            <person name="Lundell T."/>
            <person name="Morin E."/>
            <person name="Murat C."/>
            <person name="Riley R."/>
            <person name="Ohm R."/>
            <person name="Sun H."/>
            <person name="Tunlid A."/>
            <person name="Henrissat B."/>
            <person name="Grigoriev I.V."/>
            <person name="Hibbett D.S."/>
            <person name="Martin F."/>
        </authorList>
    </citation>
    <scope>NUCLEOTIDE SEQUENCE [LARGE SCALE GENOMIC DNA]</scope>
    <source>
        <strain evidence="2">UH-Slu-Lm8-n1</strain>
    </source>
</reference>
<gene>
    <name evidence="1" type="ORF">CY34DRAFT_808282</name>
</gene>